<dbReference type="EMBL" id="JANUXX010000001">
    <property type="protein sequence ID" value="MCS4487551.1"/>
    <property type="molecule type" value="Genomic_DNA"/>
</dbReference>
<proteinExistence type="predicted"/>
<sequence>MTTQVYQLTINNDRTIISYIEAVDHNEYLRIYNLSNESTESINVKEVLFLGWLSKTILLIQTKHELMTYDTNACHMTSNVFLKDKIRTVLTSSETYFDYVVQLTVDTIEVKRYYFLDGTTEEIMSVNTISNAVYISDDKKFKSYYNKYEQKIFATLDVGLDVISDKWKGNELIVLNKELECSIIVNGETCFSGSGYVDRAYIFDGYVLFSFTNFFNPRCLYKLILSDQRECFVIKLSGEEISRNCFYLKNVKKHILGDRQVPAVIIEPREFKLKTVLFLHGGPDTYIKNEYMDFIQPLIQNGIRVILVDYSGSISYGIEFYQRLLKNNGEQALLDIESVLTEVKQEYSQIFITGESFGGYLAILSAIKFSHIIRKAIAINGFTDYRYQYIFSVARQIITKYFDISISKNNPIDLLDKVSTISPIVFIHGMKDVYCPIKQVEVFVEKSKQLGYSGVGMIKIEGEGHYSMLPRVMEKFYSFLINEIIS</sequence>
<dbReference type="PANTHER" id="PTHR42776:SF27">
    <property type="entry name" value="DIPEPTIDYL PEPTIDASE FAMILY MEMBER 6"/>
    <property type="match status" value="1"/>
</dbReference>
<dbReference type="Pfam" id="PF00326">
    <property type="entry name" value="Peptidase_S9"/>
    <property type="match status" value="1"/>
</dbReference>
<feature type="domain" description="Peptidase S9 prolyl oligopeptidase catalytic" evidence="2">
    <location>
        <begin position="295"/>
        <end position="478"/>
    </location>
</feature>
<dbReference type="Gene3D" id="3.40.50.1820">
    <property type="entry name" value="alpha/beta hydrolase"/>
    <property type="match status" value="1"/>
</dbReference>
<organism evidence="3 4">
    <name type="scientific">Streptococcus sciuri</name>
    <dbReference type="NCBI Taxonomy" id="2973939"/>
    <lineage>
        <taxon>Bacteria</taxon>
        <taxon>Bacillati</taxon>
        <taxon>Bacillota</taxon>
        <taxon>Bacilli</taxon>
        <taxon>Lactobacillales</taxon>
        <taxon>Streptococcaceae</taxon>
        <taxon>Streptococcus</taxon>
    </lineage>
</organism>
<dbReference type="InterPro" id="IPR001375">
    <property type="entry name" value="Peptidase_S9_cat"/>
</dbReference>
<evidence type="ECO:0000313" key="4">
    <source>
        <dbReference type="Proteomes" id="UP001206548"/>
    </source>
</evidence>
<dbReference type="RefSeq" id="WP_259136682.1">
    <property type="nucleotide sequence ID" value="NZ_JANUXX010000001.1"/>
</dbReference>
<evidence type="ECO:0000256" key="1">
    <source>
        <dbReference type="ARBA" id="ARBA00022801"/>
    </source>
</evidence>
<evidence type="ECO:0000313" key="3">
    <source>
        <dbReference type="EMBL" id="MCS4487551.1"/>
    </source>
</evidence>
<comment type="caution">
    <text evidence="3">The sequence shown here is derived from an EMBL/GenBank/DDBJ whole genome shotgun (WGS) entry which is preliminary data.</text>
</comment>
<name>A0ABT2F4Z7_9STRE</name>
<dbReference type="SUPFAM" id="SSF53474">
    <property type="entry name" value="alpha/beta-Hydrolases"/>
    <property type="match status" value="1"/>
</dbReference>
<accession>A0ABT2F4Z7</accession>
<keyword evidence="1" id="KW-0378">Hydrolase</keyword>
<evidence type="ECO:0000259" key="2">
    <source>
        <dbReference type="Pfam" id="PF00326"/>
    </source>
</evidence>
<protein>
    <submittedName>
        <fullName evidence="3">Prolyl oligopeptidase family serine peptidase</fullName>
    </submittedName>
</protein>
<dbReference type="Proteomes" id="UP001206548">
    <property type="component" value="Unassembled WGS sequence"/>
</dbReference>
<gene>
    <name evidence="3" type="ORF">NXS10_00965</name>
</gene>
<dbReference type="PANTHER" id="PTHR42776">
    <property type="entry name" value="SERINE PEPTIDASE S9 FAMILY MEMBER"/>
    <property type="match status" value="1"/>
</dbReference>
<keyword evidence="4" id="KW-1185">Reference proteome</keyword>
<dbReference type="InterPro" id="IPR029058">
    <property type="entry name" value="AB_hydrolase_fold"/>
</dbReference>
<reference evidence="3 4" key="1">
    <citation type="journal article" date="2023" name="Int. J. Syst. Evol. Microbiol.">
        <title>Streptococcus sciuri sp. nov., Staphylococcus marylandisciuri sp. nov. and Staphylococcus americanisciuri sp. nov., isolated from faeces of eastern grey squirrel (Sciurus carolinensis).</title>
        <authorList>
            <person name="Volokhov D.V."/>
            <person name="Zagorodnyaya T.A."/>
            <person name="Furtak V.A."/>
            <person name="Nattanmai G."/>
            <person name="Randall L."/>
            <person name="Jose S."/>
            <person name="Gao Y."/>
            <person name="Eisenberg T."/>
            <person name="Delmonte P."/>
            <person name="Blom J."/>
            <person name="Mitchell K.K."/>
        </authorList>
    </citation>
    <scope>NUCLEOTIDE SEQUENCE [LARGE SCALE GENOMIC DNA]</scope>
    <source>
        <strain evidence="3 4">SQ9-PEA</strain>
    </source>
</reference>